<dbReference type="InterPro" id="IPR036390">
    <property type="entry name" value="WH_DNA-bd_sf"/>
</dbReference>
<gene>
    <name evidence="2" type="primary">nicR_3</name>
    <name evidence="2" type="ORF">HDIA_4516</name>
</gene>
<dbReference type="InterPro" id="IPR036388">
    <property type="entry name" value="WH-like_DNA-bd_sf"/>
</dbReference>
<dbReference type="PANTHER" id="PTHR33164">
    <property type="entry name" value="TRANSCRIPTIONAL REGULATOR, MARR FAMILY"/>
    <property type="match status" value="1"/>
</dbReference>
<accession>A0A2C9DCN5</accession>
<sequence length="149" mass="16381">MKPDRPSGATAQQRPYVLDEQVGFVLRQVSQRHATIFANRIGCDVTPTQWAALSKLAEVGPTSQNRLGRLTAMDVATIKGVIDRLIARGFVTTETDPEDARRRLLTLSEGGRALVQSHIADAFAISEETVAPLDEADRAEFIRLLAKLR</sequence>
<dbReference type="SMART" id="SM00347">
    <property type="entry name" value="HTH_MARR"/>
    <property type="match status" value="1"/>
</dbReference>
<evidence type="ECO:0000313" key="2">
    <source>
        <dbReference type="EMBL" id="SON58057.1"/>
    </source>
</evidence>
<name>A0A2C9DCN5_9HYPH</name>
<dbReference type="PANTHER" id="PTHR33164:SF95">
    <property type="entry name" value="TRANSCRIPTIONAL REGULATOR"/>
    <property type="match status" value="1"/>
</dbReference>
<dbReference type="Gene3D" id="1.10.10.10">
    <property type="entry name" value="Winged helix-like DNA-binding domain superfamily/Winged helix DNA-binding domain"/>
    <property type="match status" value="1"/>
</dbReference>
<organism evidence="2 3">
    <name type="scientific">Hartmannibacter diazotrophicus</name>
    <dbReference type="NCBI Taxonomy" id="1482074"/>
    <lineage>
        <taxon>Bacteria</taxon>
        <taxon>Pseudomonadati</taxon>
        <taxon>Pseudomonadota</taxon>
        <taxon>Alphaproteobacteria</taxon>
        <taxon>Hyphomicrobiales</taxon>
        <taxon>Pleomorphomonadaceae</taxon>
        <taxon>Hartmannibacter</taxon>
    </lineage>
</organism>
<dbReference type="AlphaFoldDB" id="A0A2C9DCN5"/>
<dbReference type="KEGG" id="hdi:HDIA_4516"/>
<dbReference type="EMBL" id="LT960614">
    <property type="protein sequence ID" value="SON58057.1"/>
    <property type="molecule type" value="Genomic_DNA"/>
</dbReference>
<evidence type="ECO:0000313" key="3">
    <source>
        <dbReference type="Proteomes" id="UP000223606"/>
    </source>
</evidence>
<dbReference type="Pfam" id="PF12802">
    <property type="entry name" value="MarR_2"/>
    <property type="match status" value="1"/>
</dbReference>
<dbReference type="GO" id="GO:0006950">
    <property type="term" value="P:response to stress"/>
    <property type="evidence" value="ECO:0007669"/>
    <property type="project" value="TreeGrafter"/>
</dbReference>
<keyword evidence="3" id="KW-1185">Reference proteome</keyword>
<feature type="domain" description="HTH marR-type" evidence="1">
    <location>
        <begin position="19"/>
        <end position="149"/>
    </location>
</feature>
<protein>
    <submittedName>
        <fullName evidence="2">Nicotinate degradation protein R</fullName>
    </submittedName>
</protein>
<evidence type="ECO:0000259" key="1">
    <source>
        <dbReference type="PROSITE" id="PS50995"/>
    </source>
</evidence>
<dbReference type="GO" id="GO:0003700">
    <property type="term" value="F:DNA-binding transcription factor activity"/>
    <property type="evidence" value="ECO:0007669"/>
    <property type="project" value="InterPro"/>
</dbReference>
<proteinExistence type="predicted"/>
<dbReference type="PROSITE" id="PS50995">
    <property type="entry name" value="HTH_MARR_2"/>
    <property type="match status" value="1"/>
</dbReference>
<dbReference type="InterPro" id="IPR039422">
    <property type="entry name" value="MarR/SlyA-like"/>
</dbReference>
<dbReference type="SUPFAM" id="SSF46785">
    <property type="entry name" value="Winged helix' DNA-binding domain"/>
    <property type="match status" value="1"/>
</dbReference>
<dbReference type="Proteomes" id="UP000223606">
    <property type="component" value="Chromosome 1"/>
</dbReference>
<reference evidence="3" key="1">
    <citation type="submission" date="2017-09" db="EMBL/GenBank/DDBJ databases">
        <title>Genome sequence of Nannocystis excedens DSM 71.</title>
        <authorList>
            <person name="Blom J."/>
        </authorList>
    </citation>
    <scope>NUCLEOTIDE SEQUENCE [LARGE SCALE GENOMIC DNA]</scope>
    <source>
        <strain evidence="3">type strain: E19</strain>
    </source>
</reference>
<dbReference type="InterPro" id="IPR000835">
    <property type="entry name" value="HTH_MarR-typ"/>
</dbReference>